<dbReference type="OrthoDB" id="10266999at2759"/>
<evidence type="ECO:0000259" key="1">
    <source>
        <dbReference type="PROSITE" id="PS50132"/>
    </source>
</evidence>
<organism evidence="2 3">
    <name type="scientific">Desmophyllum pertusum</name>
    <dbReference type="NCBI Taxonomy" id="174260"/>
    <lineage>
        <taxon>Eukaryota</taxon>
        <taxon>Metazoa</taxon>
        <taxon>Cnidaria</taxon>
        <taxon>Anthozoa</taxon>
        <taxon>Hexacorallia</taxon>
        <taxon>Scleractinia</taxon>
        <taxon>Caryophylliina</taxon>
        <taxon>Caryophylliidae</taxon>
        <taxon>Desmophyllum</taxon>
    </lineage>
</organism>
<dbReference type="EMBL" id="MU826829">
    <property type="protein sequence ID" value="KAJ7374172.1"/>
    <property type="molecule type" value="Genomic_DNA"/>
</dbReference>
<dbReference type="InterPro" id="IPR044926">
    <property type="entry name" value="RGS_subdomain_2"/>
</dbReference>
<dbReference type="PRINTS" id="PR01301">
    <property type="entry name" value="RGSPROTEIN"/>
</dbReference>
<dbReference type="InterPro" id="IPR036305">
    <property type="entry name" value="RGS_sf"/>
</dbReference>
<dbReference type="Gene3D" id="1.10.167.10">
    <property type="entry name" value="Regulator of G-protein Signalling 4, domain 2"/>
    <property type="match status" value="1"/>
</dbReference>
<feature type="domain" description="RGS" evidence="1">
    <location>
        <begin position="77"/>
        <end position="192"/>
    </location>
</feature>
<dbReference type="AlphaFoldDB" id="A0A9X0CS97"/>
<proteinExistence type="predicted"/>
<dbReference type="InterPro" id="IPR016137">
    <property type="entry name" value="RGS"/>
</dbReference>
<reference evidence="2" key="1">
    <citation type="submission" date="2023-01" db="EMBL/GenBank/DDBJ databases">
        <title>Genome assembly of the deep-sea coral Lophelia pertusa.</title>
        <authorList>
            <person name="Herrera S."/>
            <person name="Cordes E."/>
        </authorList>
    </citation>
    <scope>NUCLEOTIDE SEQUENCE</scope>
    <source>
        <strain evidence="2">USNM1676648</strain>
        <tissue evidence="2">Polyp</tissue>
    </source>
</reference>
<accession>A0A9X0CS97</accession>
<evidence type="ECO:0000313" key="2">
    <source>
        <dbReference type="EMBL" id="KAJ7374172.1"/>
    </source>
</evidence>
<dbReference type="SMART" id="SM00315">
    <property type="entry name" value="RGS"/>
    <property type="match status" value="1"/>
</dbReference>
<sequence length="195" mass="22682">MAAYHKIWRHIHQMNPMGGCSSAVSPEDPNGQHAAKANWCVCCGSRQDSTAELLAKKEKDLDCERPSPEEAKKWATSFESVLKHKFGVQLFQDFLRSQYGEENLNFWLAVEDYKQSDENTRSERARMIYEDYVSTLSPTEISLDAKVRAEIDKSMSNPHTETFKCAQDHIFTLMYHDCFPRFIKSKHYKQLLKRH</sequence>
<name>A0A9X0CS97_9CNID</name>
<dbReference type="SUPFAM" id="SSF48097">
    <property type="entry name" value="Regulator of G-protein signaling, RGS"/>
    <property type="match status" value="1"/>
</dbReference>
<dbReference type="FunFam" id="1.10.167.10:FF:000001">
    <property type="entry name" value="Putative regulator of g-protein signaling 12"/>
    <property type="match status" value="1"/>
</dbReference>
<comment type="caution">
    <text evidence="2">The sequence shown here is derived from an EMBL/GenBank/DDBJ whole genome shotgun (WGS) entry which is preliminary data.</text>
</comment>
<dbReference type="PANTHER" id="PTHR10845:SF192">
    <property type="entry name" value="DOUBLE HIT, ISOFORM B"/>
    <property type="match status" value="1"/>
</dbReference>
<dbReference type="Pfam" id="PF00615">
    <property type="entry name" value="RGS"/>
    <property type="match status" value="1"/>
</dbReference>
<dbReference type="PROSITE" id="PS50132">
    <property type="entry name" value="RGS"/>
    <property type="match status" value="1"/>
</dbReference>
<dbReference type="Proteomes" id="UP001163046">
    <property type="component" value="Unassembled WGS sequence"/>
</dbReference>
<keyword evidence="3" id="KW-1185">Reference proteome</keyword>
<evidence type="ECO:0000313" key="3">
    <source>
        <dbReference type="Proteomes" id="UP001163046"/>
    </source>
</evidence>
<protein>
    <submittedName>
        <fullName evidence="2">Regulator of G-protein signaling 17</fullName>
    </submittedName>
</protein>
<gene>
    <name evidence="2" type="primary">RGS17</name>
    <name evidence="2" type="ORF">OS493_009514</name>
</gene>
<dbReference type="PANTHER" id="PTHR10845">
    <property type="entry name" value="REGULATOR OF G PROTEIN SIGNALING"/>
    <property type="match status" value="1"/>
</dbReference>